<keyword evidence="1" id="KW-0808">Transferase</keyword>
<dbReference type="Gene3D" id="3.40.630.30">
    <property type="match status" value="1"/>
</dbReference>
<dbReference type="Pfam" id="PF13673">
    <property type="entry name" value="Acetyltransf_10"/>
    <property type="match status" value="1"/>
</dbReference>
<dbReference type="SUPFAM" id="SSF55729">
    <property type="entry name" value="Acyl-CoA N-acyltransferases (Nat)"/>
    <property type="match status" value="1"/>
</dbReference>
<keyword evidence="5" id="KW-1185">Reference proteome</keyword>
<evidence type="ECO:0000313" key="4">
    <source>
        <dbReference type="EMBL" id="MCX8999182.1"/>
    </source>
</evidence>
<evidence type="ECO:0000256" key="2">
    <source>
        <dbReference type="ARBA" id="ARBA00023315"/>
    </source>
</evidence>
<dbReference type="PANTHER" id="PTHR43800">
    <property type="entry name" value="PEPTIDYL-LYSINE N-ACETYLTRANSFERASE YJAB"/>
    <property type="match status" value="1"/>
</dbReference>
<feature type="domain" description="N-acetyltransferase" evidence="3">
    <location>
        <begin position="2"/>
        <end position="145"/>
    </location>
</feature>
<evidence type="ECO:0000259" key="3">
    <source>
        <dbReference type="PROSITE" id="PS51186"/>
    </source>
</evidence>
<dbReference type="InterPro" id="IPR016181">
    <property type="entry name" value="Acyl_CoA_acyltransferase"/>
</dbReference>
<dbReference type="NCBIfam" id="NF007807">
    <property type="entry name" value="PRK10514.1"/>
    <property type="match status" value="1"/>
</dbReference>
<reference evidence="4" key="1">
    <citation type="submission" date="2022-07" db="EMBL/GenBank/DDBJ databases">
        <title>Ectorhizobium quercum gen.nov., sp. nov.</title>
        <authorList>
            <person name="Ma T."/>
            <person name="Li Y."/>
        </authorList>
    </citation>
    <scope>NUCLEOTIDE SEQUENCE</scope>
    <source>
        <strain evidence="4">BDR2-2</strain>
    </source>
</reference>
<proteinExistence type="predicted"/>
<dbReference type="InterPro" id="IPR000182">
    <property type="entry name" value="GNAT_dom"/>
</dbReference>
<sequence>MFDLRPSAPEDADRIMDIWRKAVDDTHAFLTPDDRAAIERELAAFFPQVELILAIDPSKRPVGFMYLHDGHMEALFVDPDHHGKGVGRKLVQNALALHPALTTDVNEQNVQAVGFYERIGFKRMGRSERDGQGRPYPLLHLRFQPGG</sequence>
<dbReference type="AlphaFoldDB" id="A0AAE3N621"/>
<gene>
    <name evidence="4" type="ORF">NOF55_18925</name>
</gene>
<protein>
    <submittedName>
        <fullName evidence="4">Acetyltransferase</fullName>
    </submittedName>
</protein>
<keyword evidence="2" id="KW-0012">Acyltransferase</keyword>
<dbReference type="PROSITE" id="PS51186">
    <property type="entry name" value="GNAT"/>
    <property type="match status" value="1"/>
</dbReference>
<dbReference type="Proteomes" id="UP001208771">
    <property type="component" value="Unassembled WGS sequence"/>
</dbReference>
<comment type="caution">
    <text evidence="4">The sequence shown here is derived from an EMBL/GenBank/DDBJ whole genome shotgun (WGS) entry which is preliminary data.</text>
</comment>
<dbReference type="GO" id="GO:0016747">
    <property type="term" value="F:acyltransferase activity, transferring groups other than amino-acyl groups"/>
    <property type="evidence" value="ECO:0007669"/>
    <property type="project" value="InterPro"/>
</dbReference>
<name>A0AAE3N621_9HYPH</name>
<dbReference type="EMBL" id="JANFPI010000007">
    <property type="protein sequence ID" value="MCX8999182.1"/>
    <property type="molecule type" value="Genomic_DNA"/>
</dbReference>
<dbReference type="CDD" id="cd04301">
    <property type="entry name" value="NAT_SF"/>
    <property type="match status" value="1"/>
</dbReference>
<dbReference type="RefSeq" id="WP_306412685.1">
    <property type="nucleotide sequence ID" value="NZ_JANFPI010000007.1"/>
</dbReference>
<organism evidence="4 5">
    <name type="scientific">Ectorhizobium quercum</name>
    <dbReference type="NCBI Taxonomy" id="2965071"/>
    <lineage>
        <taxon>Bacteria</taxon>
        <taxon>Pseudomonadati</taxon>
        <taxon>Pseudomonadota</taxon>
        <taxon>Alphaproteobacteria</taxon>
        <taxon>Hyphomicrobiales</taxon>
        <taxon>Rhizobiaceae</taxon>
        <taxon>Ectorhizobium</taxon>
    </lineage>
</organism>
<accession>A0AAE3N621</accession>
<evidence type="ECO:0000256" key="1">
    <source>
        <dbReference type="ARBA" id="ARBA00022679"/>
    </source>
</evidence>
<dbReference type="PANTHER" id="PTHR43800:SF1">
    <property type="entry name" value="PEPTIDYL-LYSINE N-ACETYLTRANSFERASE YJAB"/>
    <property type="match status" value="1"/>
</dbReference>
<evidence type="ECO:0000313" key="5">
    <source>
        <dbReference type="Proteomes" id="UP001208771"/>
    </source>
</evidence>